<accession>A0A179BN91</accession>
<name>A0A179BN91_ACIFR</name>
<reference evidence="1 2" key="1">
    <citation type="submission" date="2016-04" db="EMBL/GenBank/DDBJ databases">
        <title>Acidithiobacillus ferrooxidans genome sequencing and assembly.</title>
        <authorList>
            <person name="Zhou Z."/>
        </authorList>
    </citation>
    <scope>NUCLEOTIDE SEQUENCE [LARGE SCALE GENOMIC DNA]</scope>
    <source>
        <strain evidence="1 2">BY0502</strain>
    </source>
</reference>
<dbReference type="Proteomes" id="UP000078302">
    <property type="component" value="Unassembled WGS sequence"/>
</dbReference>
<protein>
    <submittedName>
        <fullName evidence="1">Uncharacterized protein</fullName>
    </submittedName>
</protein>
<proteinExistence type="predicted"/>
<keyword evidence="2" id="KW-1185">Reference proteome</keyword>
<comment type="caution">
    <text evidence="1">The sequence shown here is derived from an EMBL/GenBank/DDBJ whole genome shotgun (WGS) entry which is preliminary data.</text>
</comment>
<dbReference type="RefSeq" id="WP_064217916.1">
    <property type="nucleotide sequence ID" value="NZ_LVXZ01000013.1"/>
</dbReference>
<evidence type="ECO:0000313" key="2">
    <source>
        <dbReference type="Proteomes" id="UP000078302"/>
    </source>
</evidence>
<gene>
    <name evidence="1" type="ORF">A4H96_01325</name>
</gene>
<organism evidence="1 2">
    <name type="scientific">Acidithiobacillus ferrooxidans</name>
    <name type="common">Thiobacillus ferrooxidans</name>
    <dbReference type="NCBI Taxonomy" id="920"/>
    <lineage>
        <taxon>Bacteria</taxon>
        <taxon>Pseudomonadati</taxon>
        <taxon>Pseudomonadota</taxon>
        <taxon>Acidithiobacillia</taxon>
        <taxon>Acidithiobacillales</taxon>
        <taxon>Acidithiobacillaceae</taxon>
        <taxon>Acidithiobacillus</taxon>
    </lineage>
</organism>
<sequence>MIKLGHGVPVSAFYNGESFSRVDKTLNSDGLATAIALKMPYDVIQHPEQRALWTSSTLGRTAHTASVNRKVQVKPLNTEEYAKNVGAFGHHAGDEIDPDDVFEDLDHLDTRGLMTVLIVNRQAAFYAIGSTLDQMAEQHPLLPVAIMHHLGKVSALSGISSPWSIFQHGEDISPFFQEAADEDEPSDEDRLVLEMHPSLKPYTTLTYADLEKKLKGFAIPQAFARPIKRLEVLWHVIISLERNDLAVMPYSNLPTLILTGVHTDVAAATSFHRQMIDDAGNDILEMGGDPYVRSLSIVPVRNLRAYLRAIKQAEICTEELANLLVEGGL</sequence>
<dbReference type="EMBL" id="LVXZ01000013">
    <property type="protein sequence ID" value="OAP93227.1"/>
    <property type="molecule type" value="Genomic_DNA"/>
</dbReference>
<evidence type="ECO:0000313" key="1">
    <source>
        <dbReference type="EMBL" id="OAP93227.1"/>
    </source>
</evidence>
<dbReference type="AlphaFoldDB" id="A0A179BN91"/>